<dbReference type="InterPro" id="IPR007110">
    <property type="entry name" value="Ig-like_dom"/>
</dbReference>
<keyword evidence="2" id="KW-0472">Membrane</keyword>
<dbReference type="Pfam" id="PF13895">
    <property type="entry name" value="Ig_2"/>
    <property type="match status" value="1"/>
</dbReference>
<dbReference type="SUPFAM" id="SSF48726">
    <property type="entry name" value="Immunoglobulin"/>
    <property type="match status" value="1"/>
</dbReference>
<reference evidence="6" key="1">
    <citation type="submission" date="2025-08" db="UniProtKB">
        <authorList>
            <consortium name="RefSeq"/>
        </authorList>
    </citation>
    <scope>IDENTIFICATION</scope>
</reference>
<protein>
    <submittedName>
        <fullName evidence="6">Uncharacterized protein LOC105364988</fullName>
    </submittedName>
</protein>
<accession>A0AAJ6YNL4</accession>
<dbReference type="Gene3D" id="2.60.40.10">
    <property type="entry name" value="Immunoglobulins"/>
    <property type="match status" value="2"/>
</dbReference>
<dbReference type="RefSeq" id="XP_011501336.1">
    <property type="nucleotide sequence ID" value="XM_011503034.1"/>
</dbReference>
<organism evidence="5 6">
    <name type="scientific">Ceratosolen solmsi marchali</name>
    <dbReference type="NCBI Taxonomy" id="326594"/>
    <lineage>
        <taxon>Eukaryota</taxon>
        <taxon>Metazoa</taxon>
        <taxon>Ecdysozoa</taxon>
        <taxon>Arthropoda</taxon>
        <taxon>Hexapoda</taxon>
        <taxon>Insecta</taxon>
        <taxon>Pterygota</taxon>
        <taxon>Neoptera</taxon>
        <taxon>Endopterygota</taxon>
        <taxon>Hymenoptera</taxon>
        <taxon>Apocrita</taxon>
        <taxon>Proctotrupomorpha</taxon>
        <taxon>Chalcidoidea</taxon>
        <taxon>Agaonidae</taxon>
        <taxon>Agaoninae</taxon>
        <taxon>Ceratosolen</taxon>
    </lineage>
</organism>
<dbReference type="Proteomes" id="UP000695007">
    <property type="component" value="Unplaced"/>
</dbReference>
<evidence type="ECO:0000313" key="5">
    <source>
        <dbReference type="Proteomes" id="UP000695007"/>
    </source>
</evidence>
<sequence length="327" mass="37203">MSDIKCLSPMIRIAEKENIKISLLSKEKKDEILESKKVQRQVGLDDDDDDDDVEIDGLRMMELVIPQHVIRGQNVRLECNFNLDNVILYSVKWYKDGNEFYRYVPREKPPVLVFTLPGVTVDIHNSTERSVVLNSVNLMSSGRYRCEVSAEAPAFQTVSDHSDMLVVALPEEGPIITGRSGRHRYQVSDVVRFNCTSAKSRPAAMLSWFINGEPVDQSLLRGPHVTEIDREGLETIVLGLEFRIRTKHFKRGDMKIKCLARIATVYWKTNELSIESYRTENKAPVMESRETRPQGHTHAEHILASSSAKPRILVSSIVLLIVSLLSW</sequence>
<name>A0AAJ6YNL4_9HYME</name>
<dbReference type="PANTHER" id="PTHR21261:SF15">
    <property type="entry name" value="BEATEN PATH IIIA, ISOFORM D-RELATED"/>
    <property type="match status" value="1"/>
</dbReference>
<gene>
    <name evidence="6" type="primary">LOC105364988</name>
</gene>
<evidence type="ECO:0000256" key="2">
    <source>
        <dbReference type="ARBA" id="ARBA00023136"/>
    </source>
</evidence>
<proteinExistence type="predicted"/>
<evidence type="ECO:0000313" key="6">
    <source>
        <dbReference type="RefSeq" id="XP_011501336.1"/>
    </source>
</evidence>
<dbReference type="PANTHER" id="PTHR21261">
    <property type="entry name" value="BEAT PROTEIN"/>
    <property type="match status" value="1"/>
</dbReference>
<dbReference type="GO" id="GO:0016020">
    <property type="term" value="C:membrane"/>
    <property type="evidence" value="ECO:0007669"/>
    <property type="project" value="UniProtKB-SubCell"/>
</dbReference>
<dbReference type="InterPro" id="IPR036179">
    <property type="entry name" value="Ig-like_dom_sf"/>
</dbReference>
<dbReference type="AlphaFoldDB" id="A0AAJ6YNL4"/>
<dbReference type="InterPro" id="IPR013783">
    <property type="entry name" value="Ig-like_fold"/>
</dbReference>
<dbReference type="FunFam" id="2.60.40.10:FF:000437">
    <property type="entry name" value="Beat-IIIc, isoform A"/>
    <property type="match status" value="1"/>
</dbReference>
<dbReference type="PROSITE" id="PS50835">
    <property type="entry name" value="IG_LIKE"/>
    <property type="match status" value="1"/>
</dbReference>
<evidence type="ECO:0000259" key="4">
    <source>
        <dbReference type="PROSITE" id="PS50835"/>
    </source>
</evidence>
<dbReference type="InterPro" id="IPR013162">
    <property type="entry name" value="CD80_C2-set"/>
</dbReference>
<keyword evidence="3" id="KW-1015">Disulfide bond</keyword>
<dbReference type="SMART" id="SM00409">
    <property type="entry name" value="IG"/>
    <property type="match status" value="2"/>
</dbReference>
<dbReference type="InterPro" id="IPR003599">
    <property type="entry name" value="Ig_sub"/>
</dbReference>
<dbReference type="GeneID" id="105364988"/>
<dbReference type="Pfam" id="PF08205">
    <property type="entry name" value="C2-set_2"/>
    <property type="match status" value="1"/>
</dbReference>
<evidence type="ECO:0000256" key="3">
    <source>
        <dbReference type="ARBA" id="ARBA00023157"/>
    </source>
</evidence>
<comment type="subcellular location">
    <subcellularLocation>
        <location evidence="1">Membrane</location>
        <topology evidence="1">Single-pass membrane protein</topology>
    </subcellularLocation>
</comment>
<dbReference type="KEGG" id="csol:105364988"/>
<evidence type="ECO:0000256" key="1">
    <source>
        <dbReference type="ARBA" id="ARBA00004167"/>
    </source>
</evidence>
<feature type="domain" description="Ig-like" evidence="4">
    <location>
        <begin position="72"/>
        <end position="159"/>
    </location>
</feature>
<keyword evidence="5" id="KW-1185">Reference proteome</keyword>